<dbReference type="InterPro" id="IPR013736">
    <property type="entry name" value="Xaa-Pro_dipept_C"/>
</dbReference>
<dbReference type="Pfam" id="PF02129">
    <property type="entry name" value="Peptidase_S15"/>
    <property type="match status" value="1"/>
</dbReference>
<dbReference type="SUPFAM" id="SSF53474">
    <property type="entry name" value="alpha/beta-Hydrolases"/>
    <property type="match status" value="1"/>
</dbReference>
<keyword evidence="2" id="KW-0812">Transmembrane</keyword>
<dbReference type="InterPro" id="IPR050585">
    <property type="entry name" value="Xaa-Pro_dipeptidyl-ppase/CocE"/>
</dbReference>
<dbReference type="InterPro" id="IPR008979">
    <property type="entry name" value="Galactose-bd-like_sf"/>
</dbReference>
<dbReference type="InterPro" id="IPR005674">
    <property type="entry name" value="CocE/Ser_esterase"/>
</dbReference>
<dbReference type="SUPFAM" id="SSF49785">
    <property type="entry name" value="Galactose-binding domain-like"/>
    <property type="match status" value="1"/>
</dbReference>
<keyword evidence="1 4" id="KW-0378">Hydrolase</keyword>
<reference evidence="4 5" key="1">
    <citation type="submission" date="2018-06" db="EMBL/GenBank/DDBJ databases">
        <title>Complete genome of Desulfovibrio indonesiensis P37SLT.</title>
        <authorList>
            <person name="Crispim J.S."/>
            <person name="Vidigal P.M.P."/>
            <person name="Silva L.C.F."/>
            <person name="Laguardia C.N."/>
            <person name="Araujo L.C."/>
            <person name="Dias R.S."/>
            <person name="Sousa M.P."/>
            <person name="Paula S.O."/>
            <person name="Silva C."/>
        </authorList>
    </citation>
    <scope>NUCLEOTIDE SEQUENCE [LARGE SCALE GENOMIC DNA]</scope>
    <source>
        <strain evidence="4 5">P37SLT</strain>
    </source>
</reference>
<dbReference type="InterPro" id="IPR029058">
    <property type="entry name" value="AB_hydrolase_fold"/>
</dbReference>
<dbReference type="EMBL" id="QMIE01000001">
    <property type="protein sequence ID" value="TVM19709.1"/>
    <property type="molecule type" value="Genomic_DNA"/>
</dbReference>
<keyword evidence="5" id="KW-1185">Reference proteome</keyword>
<sequence length="649" mass="70719">MRFLSSRLVRRAFVALASLVVLLLLVVWIVGTVVLPSGPPDVEDSQLHAMSAAFGGDPAVSPERYEEWELTSFYLLMRDGVEIAVDLWLPGPLEDGVTLPAVVFPTRYWRRWETRFVSWGDRPWSMDRLLLSRGYAVIKTDARGSGASFGSRPYPWSPDEVSDYEEVVDWVITQPWSDGNVGVQGTSYGGTAAEFIAGLNHPAVRAAAVEFSLYDVYRDIAFPGGVLNEWFVSRWGMFNAALDAGTVPEVIGLLGKALVRGPAPVEYRWTPGGLAPLPDDGRPALQKAIAQHAANVNIEDAARRVAFRDQIAGPAGVSTDDFSPHAFHERAGPTDTAIISIAGWYDGAYARAALERFRQVPGADTCIVGAWNHGGRKGVDPFEPRNAEATPSRAVQRLAVLRFFDYHLKGQGTEPPKGLSYEIMGAGAWQHSATWPPAGSTMQAYHLWAGNRLVPQPDESLDGFDSFTPDLTHGSGPNARWRTQLGQDDVFYTGLTDAPGLLSFSSEPLETPMRIAGDPQLRLFVAADREDFAVYVYLEAVDPEGQRHYVTEGSLRAVCRGDGATPAFTSDAASSVIPGEVMEMTVPLLPVAMQIPAGYRLRLSLAGADSDYFARHPAQGPVTLTVHRSQMRPSALVLPLVAPHKMAHE</sequence>
<accession>A0A7M3MIR9</accession>
<proteinExistence type="predicted"/>
<dbReference type="PANTHER" id="PTHR43056">
    <property type="entry name" value="PEPTIDASE S9 PROLYL OLIGOPEPTIDASE"/>
    <property type="match status" value="1"/>
</dbReference>
<evidence type="ECO:0000313" key="5">
    <source>
        <dbReference type="Proteomes" id="UP000448292"/>
    </source>
</evidence>
<dbReference type="Pfam" id="PF08530">
    <property type="entry name" value="PepX_C"/>
    <property type="match status" value="1"/>
</dbReference>
<dbReference type="Proteomes" id="UP000448292">
    <property type="component" value="Unassembled WGS sequence"/>
</dbReference>
<evidence type="ECO:0000313" key="4">
    <source>
        <dbReference type="EMBL" id="TVM19709.1"/>
    </source>
</evidence>
<dbReference type="NCBIfam" id="TIGR00976">
    <property type="entry name" value="CocE_NonD"/>
    <property type="match status" value="1"/>
</dbReference>
<dbReference type="GO" id="GO:0008239">
    <property type="term" value="F:dipeptidyl-peptidase activity"/>
    <property type="evidence" value="ECO:0007669"/>
    <property type="project" value="InterPro"/>
</dbReference>
<keyword evidence="2" id="KW-1133">Transmembrane helix</keyword>
<dbReference type="AlphaFoldDB" id="A0A7M3MIR9"/>
<evidence type="ECO:0000259" key="3">
    <source>
        <dbReference type="SMART" id="SM00939"/>
    </source>
</evidence>
<feature type="transmembrane region" description="Helical" evidence="2">
    <location>
        <begin position="12"/>
        <end position="35"/>
    </location>
</feature>
<protein>
    <submittedName>
        <fullName evidence="4">Hydrolase CocE/NonD family protein</fullName>
    </submittedName>
</protein>
<comment type="caution">
    <text evidence="4">The sequence shown here is derived from an EMBL/GenBank/DDBJ whole genome shotgun (WGS) entry which is preliminary data.</text>
</comment>
<evidence type="ECO:0000256" key="1">
    <source>
        <dbReference type="ARBA" id="ARBA00022801"/>
    </source>
</evidence>
<dbReference type="SMART" id="SM00939">
    <property type="entry name" value="PepX_C"/>
    <property type="match status" value="1"/>
</dbReference>
<organism evidence="4 5">
    <name type="scientific">Oceanidesulfovibrio indonesiensis</name>
    <dbReference type="NCBI Taxonomy" id="54767"/>
    <lineage>
        <taxon>Bacteria</taxon>
        <taxon>Pseudomonadati</taxon>
        <taxon>Thermodesulfobacteriota</taxon>
        <taxon>Desulfovibrionia</taxon>
        <taxon>Desulfovibrionales</taxon>
        <taxon>Desulfovibrionaceae</taxon>
        <taxon>Oceanidesulfovibrio</taxon>
    </lineage>
</organism>
<dbReference type="Gene3D" id="3.40.50.1820">
    <property type="entry name" value="alpha/beta hydrolase"/>
    <property type="match status" value="2"/>
</dbReference>
<evidence type="ECO:0000256" key="2">
    <source>
        <dbReference type="SAM" id="Phobius"/>
    </source>
</evidence>
<dbReference type="InterPro" id="IPR000383">
    <property type="entry name" value="Xaa-Pro-like_dom"/>
</dbReference>
<keyword evidence="2" id="KW-0472">Membrane</keyword>
<gene>
    <name evidence="4" type="ORF">DPQ33_00275</name>
</gene>
<dbReference type="PANTHER" id="PTHR43056:SF10">
    <property type="entry name" value="COCE_NOND FAMILY, PUTATIVE (AFU_ORTHOLOGUE AFUA_7G00600)-RELATED"/>
    <property type="match status" value="1"/>
</dbReference>
<dbReference type="Gene3D" id="2.60.120.260">
    <property type="entry name" value="Galactose-binding domain-like"/>
    <property type="match status" value="1"/>
</dbReference>
<dbReference type="RefSeq" id="WP_144301173.1">
    <property type="nucleotide sequence ID" value="NZ_QMIE01000001.1"/>
</dbReference>
<name>A0A7M3MIR9_9BACT</name>
<dbReference type="OrthoDB" id="9806163at2"/>
<feature type="domain" description="Xaa-Pro dipeptidyl-peptidase C-terminal" evidence="3">
    <location>
        <begin position="401"/>
        <end position="637"/>
    </location>
</feature>